<feature type="binding site" evidence="7">
    <location>
        <position position="284"/>
    </location>
    <ligand>
        <name>glyoxylate</name>
        <dbReference type="ChEBI" id="CHEBI:36655"/>
    </ligand>
</feature>
<dbReference type="InterPro" id="IPR037396">
    <property type="entry name" value="FMN_HAD"/>
</dbReference>
<dbReference type="GO" id="GO:0009060">
    <property type="term" value="P:aerobic respiration"/>
    <property type="evidence" value="ECO:0007669"/>
    <property type="project" value="TreeGrafter"/>
</dbReference>
<name>A0A3P5WGG5_9RHOB</name>
<feature type="binding site" evidence="7">
    <location>
        <position position="167"/>
    </location>
    <ligand>
        <name>glyoxylate</name>
        <dbReference type="ChEBI" id="CHEBI:36655"/>
    </ligand>
</feature>
<dbReference type="SUPFAM" id="SSF51395">
    <property type="entry name" value="FMN-linked oxidoreductases"/>
    <property type="match status" value="1"/>
</dbReference>
<feature type="binding site" evidence="7">
    <location>
        <position position="130"/>
    </location>
    <ligand>
        <name>FMN</name>
        <dbReference type="ChEBI" id="CHEBI:58210"/>
    </ligand>
</feature>
<dbReference type="PANTHER" id="PTHR10578">
    <property type="entry name" value="S -2-HYDROXY-ACID OXIDASE-RELATED"/>
    <property type="match status" value="1"/>
</dbReference>
<keyword evidence="10" id="KW-1185">Reference proteome</keyword>
<feature type="binding site" evidence="7">
    <location>
        <position position="279"/>
    </location>
    <ligand>
        <name>FMN</name>
        <dbReference type="ChEBI" id="CHEBI:58210"/>
    </ligand>
</feature>
<feature type="binding site" evidence="7">
    <location>
        <position position="132"/>
    </location>
    <ligand>
        <name>glyoxylate</name>
        <dbReference type="ChEBI" id="CHEBI:36655"/>
    </ligand>
</feature>
<feature type="active site" description="Proton acceptor" evidence="6">
    <location>
        <position position="281"/>
    </location>
</feature>
<proteinExistence type="inferred from homology"/>
<dbReference type="EMBL" id="UXAW01000045">
    <property type="protein sequence ID" value="VDC22663.1"/>
    <property type="molecule type" value="Genomic_DNA"/>
</dbReference>
<evidence type="ECO:0000256" key="2">
    <source>
        <dbReference type="ARBA" id="ARBA00022630"/>
    </source>
</evidence>
<feature type="binding site" evidence="7">
    <location>
        <begin position="334"/>
        <end position="335"/>
    </location>
    <ligand>
        <name>FMN</name>
        <dbReference type="ChEBI" id="CHEBI:58210"/>
    </ligand>
</feature>
<dbReference type="GO" id="GO:0005886">
    <property type="term" value="C:plasma membrane"/>
    <property type="evidence" value="ECO:0007669"/>
    <property type="project" value="TreeGrafter"/>
</dbReference>
<dbReference type="PROSITE" id="PS51349">
    <property type="entry name" value="FMN_HYDROXY_ACID_DH_2"/>
    <property type="match status" value="1"/>
</dbReference>
<dbReference type="PANTHER" id="PTHR10578:SF107">
    <property type="entry name" value="2-HYDROXYACID OXIDASE 1"/>
    <property type="match status" value="1"/>
</dbReference>
<dbReference type="EC" id="1.1.99.31" evidence="9"/>
<organism evidence="9 10">
    <name type="scientific">Pseudogemmobacter humi</name>
    <dbReference type="NCBI Taxonomy" id="2483812"/>
    <lineage>
        <taxon>Bacteria</taxon>
        <taxon>Pseudomonadati</taxon>
        <taxon>Pseudomonadota</taxon>
        <taxon>Alphaproteobacteria</taxon>
        <taxon>Rhodobacterales</taxon>
        <taxon>Paracoccaceae</taxon>
        <taxon>Pseudogemmobacter</taxon>
    </lineage>
</organism>
<evidence type="ECO:0000256" key="7">
    <source>
        <dbReference type="PIRSR" id="PIRSR000138-2"/>
    </source>
</evidence>
<evidence type="ECO:0000256" key="4">
    <source>
        <dbReference type="ARBA" id="ARBA00023002"/>
    </source>
</evidence>
<dbReference type="GO" id="GO:0033720">
    <property type="term" value="F:(S)-mandelate dehydrogenase activity"/>
    <property type="evidence" value="ECO:0007669"/>
    <property type="project" value="UniProtKB-EC"/>
</dbReference>
<keyword evidence="3 7" id="KW-0288">FMN</keyword>
<evidence type="ECO:0000256" key="1">
    <source>
        <dbReference type="ARBA" id="ARBA00001917"/>
    </source>
</evidence>
<sequence length="385" mass="41346">MGKFGHYLALDDFETAAKRHLPRCIYGFISGGAETCLSRDGNRSAFADYRFVPRVLNDTFARDQAVSLFGREIASPIGICPMGAINVAARGGDLALALAAEKARVPFVLSAASLTPMERIIEAAPSSWFQAYLPGEEERILPLMDRAARAGFGTLVLTVDLSVPGNRENNIRNGWNMPLRPGPRLMLDGITHPRWLLSTAFATLAFDGMPHFENMDARRGPPILSRNLSRDIGRREALSWEHVRLMRDRWQGRLVLKGILAPEDAVTAQKLGVDGIIVSNHGGRQLDGALESLHALPAIAAAAPGLTLLLDGGVRRGSDVLKALALGASAVLIGRPMLYAVAVAGRPGVTHALGLIMQEIDRNLSLLGVTAPGQITPALLRRAGV</sequence>
<dbReference type="Pfam" id="PF01070">
    <property type="entry name" value="FMN_dh"/>
    <property type="match status" value="1"/>
</dbReference>
<keyword evidence="4 9" id="KW-0560">Oxidoreductase</keyword>
<comment type="cofactor">
    <cofactor evidence="1">
        <name>FMN</name>
        <dbReference type="ChEBI" id="CHEBI:58210"/>
    </cofactor>
</comment>
<dbReference type="RefSeq" id="WP_124085271.1">
    <property type="nucleotide sequence ID" value="NZ_UXAW01000045.1"/>
</dbReference>
<dbReference type="InterPro" id="IPR012133">
    <property type="entry name" value="Alpha-hydoxy_acid_DH_FMN"/>
</dbReference>
<feature type="domain" description="FMN hydroxy acid dehydrogenase" evidence="8">
    <location>
        <begin position="2"/>
        <end position="385"/>
    </location>
</feature>
<reference evidence="9 10" key="1">
    <citation type="submission" date="2018-11" db="EMBL/GenBank/DDBJ databases">
        <authorList>
            <person name="Criscuolo A."/>
        </authorList>
    </citation>
    <scope>NUCLEOTIDE SEQUENCE [LARGE SCALE GENOMIC DNA]</scope>
    <source>
        <strain evidence="9">ACIP111625</strain>
    </source>
</reference>
<dbReference type="InterPro" id="IPR013785">
    <property type="entry name" value="Aldolase_TIM"/>
</dbReference>
<protein>
    <submittedName>
        <fullName evidence="9">(S)-mandelate dehydrogenase</fullName>
        <ecNumber evidence="9">1.1.99.31</ecNumber>
    </submittedName>
</protein>
<evidence type="ECO:0000259" key="8">
    <source>
        <dbReference type="PROSITE" id="PS51349"/>
    </source>
</evidence>
<evidence type="ECO:0000256" key="3">
    <source>
        <dbReference type="ARBA" id="ARBA00022643"/>
    </source>
</evidence>
<dbReference type="GO" id="GO:0010181">
    <property type="term" value="F:FMN binding"/>
    <property type="evidence" value="ECO:0007669"/>
    <property type="project" value="InterPro"/>
</dbReference>
<evidence type="ECO:0000313" key="9">
    <source>
        <dbReference type="EMBL" id="VDC22663.1"/>
    </source>
</evidence>
<evidence type="ECO:0000256" key="6">
    <source>
        <dbReference type="PIRSR" id="PIRSR000138-1"/>
    </source>
</evidence>
<gene>
    <name evidence="9" type="primary">mdlB</name>
    <name evidence="9" type="ORF">XINFAN_00841</name>
</gene>
<feature type="binding site" evidence="7">
    <location>
        <position position="110"/>
    </location>
    <ligand>
        <name>FMN</name>
        <dbReference type="ChEBI" id="CHEBI:58210"/>
    </ligand>
</feature>
<dbReference type="InterPro" id="IPR000262">
    <property type="entry name" value="FMN-dep_DH"/>
</dbReference>
<feature type="binding site" evidence="7">
    <location>
        <position position="158"/>
    </location>
    <ligand>
        <name>FMN</name>
        <dbReference type="ChEBI" id="CHEBI:58210"/>
    </ligand>
</feature>
<dbReference type="PROSITE" id="PS00557">
    <property type="entry name" value="FMN_HYDROXY_ACID_DH_1"/>
    <property type="match status" value="1"/>
</dbReference>
<dbReference type="AlphaFoldDB" id="A0A3P5WGG5"/>
<comment type="similarity">
    <text evidence="5">Belongs to the FMN-dependent alpha-hydroxy acid dehydrogenase family.</text>
</comment>
<dbReference type="PIRSF" id="PIRSF000138">
    <property type="entry name" value="Al-hdrx_acd_dh"/>
    <property type="match status" value="1"/>
</dbReference>
<feature type="binding site" evidence="7">
    <location>
        <begin position="311"/>
        <end position="315"/>
    </location>
    <ligand>
        <name>FMN</name>
        <dbReference type="ChEBI" id="CHEBI:58210"/>
    </ligand>
</feature>
<dbReference type="Proteomes" id="UP000277498">
    <property type="component" value="Unassembled WGS sequence"/>
</dbReference>
<keyword evidence="2 7" id="KW-0285">Flavoprotein</keyword>
<evidence type="ECO:0000313" key="10">
    <source>
        <dbReference type="Proteomes" id="UP000277498"/>
    </source>
</evidence>
<evidence type="ECO:0000256" key="5">
    <source>
        <dbReference type="ARBA" id="ARBA00024042"/>
    </source>
</evidence>
<feature type="binding site" evidence="7">
    <location>
        <position position="281"/>
    </location>
    <ligand>
        <name>glyoxylate</name>
        <dbReference type="ChEBI" id="CHEBI:36655"/>
    </ligand>
</feature>
<accession>A0A3P5WGG5</accession>
<dbReference type="InterPro" id="IPR008259">
    <property type="entry name" value="FMN_hydac_DH_AS"/>
</dbReference>
<dbReference type="Gene3D" id="3.20.20.70">
    <property type="entry name" value="Aldolase class I"/>
    <property type="match status" value="1"/>
</dbReference>
<feature type="binding site" evidence="7">
    <location>
        <begin position="81"/>
        <end position="83"/>
    </location>
    <ligand>
        <name>FMN</name>
        <dbReference type="ChEBI" id="CHEBI:58210"/>
    </ligand>
</feature>
<dbReference type="OrthoDB" id="9770452at2"/>
<feature type="binding site" evidence="7">
    <location>
        <position position="257"/>
    </location>
    <ligand>
        <name>FMN</name>
        <dbReference type="ChEBI" id="CHEBI:58210"/>
    </ligand>
</feature>
<dbReference type="GO" id="GO:0004459">
    <property type="term" value="F:L-lactate dehydrogenase (NAD+) activity"/>
    <property type="evidence" value="ECO:0007669"/>
    <property type="project" value="TreeGrafter"/>
</dbReference>
<dbReference type="CDD" id="cd02809">
    <property type="entry name" value="alpha_hydroxyacid_oxid_FMN"/>
    <property type="match status" value="1"/>
</dbReference>